<dbReference type="SUPFAM" id="SSF51556">
    <property type="entry name" value="Metallo-dependent hydrolases"/>
    <property type="match status" value="1"/>
</dbReference>
<dbReference type="RefSeq" id="WP_145032354.1">
    <property type="nucleotide sequence ID" value="NZ_CP036271.1"/>
</dbReference>
<evidence type="ECO:0008006" key="3">
    <source>
        <dbReference type="Google" id="ProtNLM"/>
    </source>
</evidence>
<reference evidence="1 2" key="1">
    <citation type="submission" date="2019-02" db="EMBL/GenBank/DDBJ databases">
        <title>Deep-cultivation of Planctomycetes and their phenomic and genomic characterization uncovers novel biology.</title>
        <authorList>
            <person name="Wiegand S."/>
            <person name="Jogler M."/>
            <person name="Boedeker C."/>
            <person name="Pinto D."/>
            <person name="Vollmers J."/>
            <person name="Rivas-Marin E."/>
            <person name="Kohn T."/>
            <person name="Peeters S.H."/>
            <person name="Heuer A."/>
            <person name="Rast P."/>
            <person name="Oberbeckmann S."/>
            <person name="Bunk B."/>
            <person name="Jeske O."/>
            <person name="Meyerdierks A."/>
            <person name="Storesund J.E."/>
            <person name="Kallscheuer N."/>
            <person name="Luecker S."/>
            <person name="Lage O.M."/>
            <person name="Pohl T."/>
            <person name="Merkel B.J."/>
            <person name="Hornburger P."/>
            <person name="Mueller R.-W."/>
            <person name="Bruemmer F."/>
            <person name="Labrenz M."/>
            <person name="Spormann A.M."/>
            <person name="Op den Camp H."/>
            <person name="Overmann J."/>
            <person name="Amann R."/>
            <person name="Jetten M.S.M."/>
            <person name="Mascher T."/>
            <person name="Medema M.H."/>
            <person name="Devos D.P."/>
            <person name="Kaster A.-K."/>
            <person name="Ovreas L."/>
            <person name="Rohde M."/>
            <person name="Galperin M.Y."/>
            <person name="Jogler C."/>
        </authorList>
    </citation>
    <scope>NUCLEOTIDE SEQUENCE [LARGE SCALE GENOMIC DNA]</scope>
    <source>
        <strain evidence="1 2">Pan44</strain>
    </source>
</reference>
<dbReference type="EMBL" id="CP036271">
    <property type="protein sequence ID" value="QDT55882.1"/>
    <property type="molecule type" value="Genomic_DNA"/>
</dbReference>
<dbReference type="InterPro" id="IPR046249">
    <property type="entry name" value="DUF6282"/>
</dbReference>
<sequence>MTAEPKWEDVSLEGAFDLHVHAGPDTRPRWYSALEMAERARNAGMSGFVLKNHNWETATLAAEVRDRFPDLLVVGGIVLNRATGGFDPSRVMQALAAGGRLVWLPTVNGCGECEHLSRAGALPVVDEQGEIVAPLRRIFHAIASADAVLATGHISAAEVPVVLRTARQDGVRRFVLNHPEIPFLQFPIELQADVQGMGAIIEHCYPRPESTSGFNGIAAETRAIGIRSVVLATDLGRPDLPDPFEGFKRFIAAMTSRGFTAAEISAMTRDTPLRLVNETEHPRPD</sequence>
<proteinExistence type="predicted"/>
<dbReference type="InterPro" id="IPR032466">
    <property type="entry name" value="Metal_Hydrolase"/>
</dbReference>
<dbReference type="AlphaFoldDB" id="A0A517SID9"/>
<evidence type="ECO:0000313" key="1">
    <source>
        <dbReference type="EMBL" id="QDT55882.1"/>
    </source>
</evidence>
<dbReference type="Proteomes" id="UP000315700">
    <property type="component" value="Chromosome"/>
</dbReference>
<dbReference type="InParanoid" id="A0A517SID9"/>
<gene>
    <name evidence="1" type="ORF">Pan44_39300</name>
</gene>
<keyword evidence="2" id="KW-1185">Reference proteome</keyword>
<dbReference type="Pfam" id="PF19799">
    <property type="entry name" value="DUF6282"/>
    <property type="match status" value="1"/>
</dbReference>
<dbReference type="OrthoDB" id="9802809at2"/>
<accession>A0A517SID9</accession>
<dbReference type="KEGG" id="ccos:Pan44_39300"/>
<evidence type="ECO:0000313" key="2">
    <source>
        <dbReference type="Proteomes" id="UP000315700"/>
    </source>
</evidence>
<name>A0A517SID9_9PLAN</name>
<protein>
    <recommendedName>
        <fullName evidence="3">PHP domain protein</fullName>
    </recommendedName>
</protein>
<organism evidence="1 2">
    <name type="scientific">Caulifigura coniformis</name>
    <dbReference type="NCBI Taxonomy" id="2527983"/>
    <lineage>
        <taxon>Bacteria</taxon>
        <taxon>Pseudomonadati</taxon>
        <taxon>Planctomycetota</taxon>
        <taxon>Planctomycetia</taxon>
        <taxon>Planctomycetales</taxon>
        <taxon>Planctomycetaceae</taxon>
        <taxon>Caulifigura</taxon>
    </lineage>
</organism>